<feature type="domain" description="Nudix hydrolase" evidence="3">
    <location>
        <begin position="66"/>
        <end position="194"/>
    </location>
</feature>
<dbReference type="InterPro" id="IPR015797">
    <property type="entry name" value="NUDIX_hydrolase-like_dom_sf"/>
</dbReference>
<dbReference type="Pfam" id="PF00293">
    <property type="entry name" value="NUDIX"/>
    <property type="match status" value="1"/>
</dbReference>
<evidence type="ECO:0000313" key="5">
    <source>
        <dbReference type="Proteomes" id="UP000481087"/>
    </source>
</evidence>
<dbReference type="Gene3D" id="6.10.250.1120">
    <property type="match status" value="1"/>
</dbReference>
<keyword evidence="5" id="KW-1185">Reference proteome</keyword>
<accession>A0A6L8V2S7</accession>
<evidence type="ECO:0000313" key="4">
    <source>
        <dbReference type="EMBL" id="MZQ84763.1"/>
    </source>
</evidence>
<dbReference type="EMBL" id="WTUZ01000022">
    <property type="protein sequence ID" value="MZQ84763.1"/>
    <property type="molecule type" value="Genomic_DNA"/>
</dbReference>
<dbReference type="SUPFAM" id="SSF55811">
    <property type="entry name" value="Nudix"/>
    <property type="match status" value="1"/>
</dbReference>
<reference evidence="4 5" key="1">
    <citation type="submission" date="2019-12" db="EMBL/GenBank/DDBJ databases">
        <title>Paenibacillus sp. nov. sp. isolated from soil.</title>
        <authorList>
            <person name="Kim J."/>
            <person name="Jeong S.E."/>
            <person name="Jung H.S."/>
            <person name="Jeon C.O."/>
        </authorList>
    </citation>
    <scope>NUCLEOTIDE SEQUENCE [LARGE SCALE GENOMIC DNA]</scope>
    <source>
        <strain evidence="4 5">5J-6</strain>
    </source>
</reference>
<dbReference type="PANTHER" id="PTHR43046">
    <property type="entry name" value="GDP-MANNOSE MANNOSYL HYDROLASE"/>
    <property type="match status" value="1"/>
</dbReference>
<dbReference type="RefSeq" id="WP_161408818.1">
    <property type="nucleotide sequence ID" value="NZ_WTUZ01000022.1"/>
</dbReference>
<proteinExistence type="predicted"/>
<gene>
    <name evidence="4" type="ORF">GQF01_21885</name>
</gene>
<name>A0A6L8V2S7_9BACL</name>
<comment type="caution">
    <text evidence="4">The sequence shown here is derived from an EMBL/GenBank/DDBJ whole genome shotgun (WGS) entry which is preliminary data.</text>
</comment>
<dbReference type="AlphaFoldDB" id="A0A6L8V2S7"/>
<dbReference type="Pfam" id="PF12535">
    <property type="entry name" value="Nudix_N"/>
    <property type="match status" value="1"/>
</dbReference>
<dbReference type="Gene3D" id="3.90.79.10">
    <property type="entry name" value="Nucleoside Triphosphate Pyrophosphohydrolase"/>
    <property type="match status" value="1"/>
</dbReference>
<dbReference type="InterPro" id="IPR059176">
    <property type="entry name" value="UDP-X_N"/>
</dbReference>
<comment type="cofactor">
    <cofactor evidence="1">
        <name>Mg(2+)</name>
        <dbReference type="ChEBI" id="CHEBI:18420"/>
    </cofactor>
</comment>
<evidence type="ECO:0000256" key="2">
    <source>
        <dbReference type="ARBA" id="ARBA00022801"/>
    </source>
</evidence>
<dbReference type="Proteomes" id="UP000481087">
    <property type="component" value="Unassembled WGS sequence"/>
</dbReference>
<sequence length="206" mass="22978">MNIPWLNWAKEIQAISQAGLTYGENGYDLERYEALRKISVEMMSHFTDTPIDKVTELFASDTGYQTPKVDIRAVVLKENKVLLVKERADGAWALPGGWADIGFTPSEVAVKETREEAGYEVKPVRLLAVLDKKCHSHPPAPNYVYKIFILCELVGGEALEVSLETTEVGFFGENELPPLSLERNTVEQVKRMLELANGPASQVLLD</sequence>
<dbReference type="GO" id="GO:0016787">
    <property type="term" value="F:hydrolase activity"/>
    <property type="evidence" value="ECO:0007669"/>
    <property type="project" value="UniProtKB-KW"/>
</dbReference>
<dbReference type="PANTHER" id="PTHR43046:SF16">
    <property type="entry name" value="ADP-RIBOSE PYROPHOSPHATASE YJHB-RELATED"/>
    <property type="match status" value="1"/>
</dbReference>
<dbReference type="PROSITE" id="PS51462">
    <property type="entry name" value="NUDIX"/>
    <property type="match status" value="1"/>
</dbReference>
<organism evidence="4 5">
    <name type="scientific">Paenibacillus silvestris</name>
    <dbReference type="NCBI Taxonomy" id="2606219"/>
    <lineage>
        <taxon>Bacteria</taxon>
        <taxon>Bacillati</taxon>
        <taxon>Bacillota</taxon>
        <taxon>Bacilli</taxon>
        <taxon>Bacillales</taxon>
        <taxon>Paenibacillaceae</taxon>
        <taxon>Paenibacillus</taxon>
    </lineage>
</organism>
<dbReference type="InterPro" id="IPR000086">
    <property type="entry name" value="NUDIX_hydrolase_dom"/>
</dbReference>
<evidence type="ECO:0000259" key="3">
    <source>
        <dbReference type="PROSITE" id="PS51462"/>
    </source>
</evidence>
<evidence type="ECO:0000256" key="1">
    <source>
        <dbReference type="ARBA" id="ARBA00001946"/>
    </source>
</evidence>
<keyword evidence="2" id="KW-0378">Hydrolase</keyword>
<dbReference type="CDD" id="cd04672">
    <property type="entry name" value="NUDIX_CDP-Chase_like"/>
    <property type="match status" value="1"/>
</dbReference>
<protein>
    <submittedName>
        <fullName evidence="4">NUDIX domain-containing protein</fullName>
    </submittedName>
</protein>